<dbReference type="PRINTS" id="PR00455">
    <property type="entry name" value="HTHTETR"/>
</dbReference>
<reference evidence="5" key="1">
    <citation type="submission" date="2018-09" db="EMBL/GenBank/DDBJ databases">
        <title>Genome sequencing of strain 2DFWR-13.</title>
        <authorList>
            <person name="Heo J."/>
            <person name="Kim S.-J."/>
            <person name="Kwon S.-W."/>
        </authorList>
    </citation>
    <scope>NUCLEOTIDE SEQUENCE [LARGE SCALE GENOMIC DNA]</scope>
    <source>
        <strain evidence="5">2DFWR-13</strain>
    </source>
</reference>
<dbReference type="PANTHER" id="PTHR30055:SF226">
    <property type="entry name" value="HTH-TYPE TRANSCRIPTIONAL REGULATOR PKSA"/>
    <property type="match status" value="1"/>
</dbReference>
<dbReference type="Proteomes" id="UP000278886">
    <property type="component" value="Chromosome"/>
</dbReference>
<evidence type="ECO:0000256" key="1">
    <source>
        <dbReference type="ARBA" id="ARBA00023125"/>
    </source>
</evidence>
<dbReference type="PANTHER" id="PTHR30055">
    <property type="entry name" value="HTH-TYPE TRANSCRIPTIONAL REGULATOR RUTR"/>
    <property type="match status" value="1"/>
</dbReference>
<dbReference type="AlphaFoldDB" id="A0A387B7X6"/>
<dbReference type="InterPro" id="IPR050109">
    <property type="entry name" value="HTH-type_TetR-like_transc_reg"/>
</dbReference>
<dbReference type="Pfam" id="PF00440">
    <property type="entry name" value="TetR_N"/>
    <property type="match status" value="1"/>
</dbReference>
<organism evidence="4 5">
    <name type="scientific">Protaetiibacter intestinalis</name>
    <dbReference type="NCBI Taxonomy" id="2419774"/>
    <lineage>
        <taxon>Bacteria</taxon>
        <taxon>Bacillati</taxon>
        <taxon>Actinomycetota</taxon>
        <taxon>Actinomycetes</taxon>
        <taxon>Micrococcales</taxon>
        <taxon>Microbacteriaceae</taxon>
        <taxon>Protaetiibacter</taxon>
    </lineage>
</organism>
<evidence type="ECO:0000313" key="4">
    <source>
        <dbReference type="EMBL" id="AYF98457.1"/>
    </source>
</evidence>
<feature type="DNA-binding region" description="H-T-H motif" evidence="2">
    <location>
        <begin position="93"/>
        <end position="112"/>
    </location>
</feature>
<dbReference type="SUPFAM" id="SSF46689">
    <property type="entry name" value="Homeodomain-like"/>
    <property type="match status" value="1"/>
</dbReference>
<accession>A0A387B7X6</accession>
<feature type="domain" description="HTH tetR-type" evidence="3">
    <location>
        <begin position="71"/>
        <end position="130"/>
    </location>
</feature>
<evidence type="ECO:0000313" key="5">
    <source>
        <dbReference type="Proteomes" id="UP000278886"/>
    </source>
</evidence>
<name>A0A387B7X6_9MICO</name>
<dbReference type="GO" id="GO:0003700">
    <property type="term" value="F:DNA-binding transcription factor activity"/>
    <property type="evidence" value="ECO:0007669"/>
    <property type="project" value="TreeGrafter"/>
</dbReference>
<evidence type="ECO:0000256" key="2">
    <source>
        <dbReference type="PROSITE-ProRule" id="PRU00335"/>
    </source>
</evidence>
<keyword evidence="5" id="KW-1185">Reference proteome</keyword>
<dbReference type="InterPro" id="IPR009057">
    <property type="entry name" value="Homeodomain-like_sf"/>
</dbReference>
<evidence type="ECO:0000259" key="3">
    <source>
        <dbReference type="PROSITE" id="PS50977"/>
    </source>
</evidence>
<gene>
    <name evidence="4" type="ORF">D7I47_09445</name>
</gene>
<dbReference type="PROSITE" id="PS50977">
    <property type="entry name" value="HTH_TETR_2"/>
    <property type="match status" value="1"/>
</dbReference>
<dbReference type="EMBL" id="CP032630">
    <property type="protein sequence ID" value="AYF98457.1"/>
    <property type="molecule type" value="Genomic_DNA"/>
</dbReference>
<proteinExistence type="predicted"/>
<protein>
    <submittedName>
        <fullName evidence="4">TetR/AcrR family transcriptional regulator</fullName>
    </submittedName>
</protein>
<dbReference type="InterPro" id="IPR001647">
    <property type="entry name" value="HTH_TetR"/>
</dbReference>
<dbReference type="Gene3D" id="1.10.357.10">
    <property type="entry name" value="Tetracycline Repressor, domain 2"/>
    <property type="match status" value="1"/>
</dbReference>
<keyword evidence="1 2" id="KW-0238">DNA-binding</keyword>
<dbReference type="GO" id="GO:0000976">
    <property type="term" value="F:transcription cis-regulatory region binding"/>
    <property type="evidence" value="ECO:0007669"/>
    <property type="project" value="TreeGrafter"/>
</dbReference>
<sequence>MVDRDDVARLRCAHVRESTYFWASKAACRPKSAYFRGGSCGVSAHSLRIAGMALPEEFVVVRERARPLAPGERRERILEAVLPLLLEKGRDVTSRELAETAGIAEGTVFRAFGDKDSLLEAGLQKLLDPAPFREELRRIPHDLPLEDKVTAIVDGLRGRFREVFRIMQLFQVQGPPRRPPEAGEDWLEIVRELLEPDIHRLAVPVDTVAWYIRLVAFGASIEPFNHFRPFDSAELATVVVHGVSA</sequence>
<dbReference type="KEGG" id="lyd:D7I47_09445"/>